<name>C5LWY0_PERM5</name>
<sequence length="482" mass="54433">MQLMRPAEISMVIHYMTKARYEDRDFWRDLRRELCCNSVTASFRVRDLSMVVGSLNSVELLDAQTLACLTASTRQAACTLNMDSLMPLIRTYIKLTSPEGVLKALGATDFYPITSMCADYLLNRPAVVTSSNVVEIFSGLATLKYDGKHCYEALLRKCRFWILTMPYEAVAILLQSMARVKMRDSELEGKIALRLANDIEKATTSEEIASIAVWMGSLTHHFSKLHGESHPTLQKTIINHLPSVVHTMSAECLMLTVPPLPLLLTGTPPRNFRDAIFSEKCRQELPSFIKEGLCAIMSAAYRLGYTYDTSWWEEASELTVKPVMSHAWSAVSVATVAYQLTHLGEAEHNIHATLDQLKAFRETRSEWFTRAGDSLAVQIGRWPPRPVSTLLACFIRMNECPHQTTLERALDRVEVDIDRYDGLSLTQVITAMAKFNLINIAVLEDIERNFKSGRVKFSRSQLRAVKRAYDDIGRDKACMMIS</sequence>
<dbReference type="AlphaFoldDB" id="C5LWY0"/>
<dbReference type="Proteomes" id="UP000007800">
    <property type="component" value="Unassembled WGS sequence"/>
</dbReference>
<evidence type="ECO:0000313" key="2">
    <source>
        <dbReference type="Proteomes" id="UP000007800"/>
    </source>
</evidence>
<accession>C5LWY0</accession>
<reference evidence="1 2" key="1">
    <citation type="submission" date="2008-07" db="EMBL/GenBank/DDBJ databases">
        <authorList>
            <person name="El-Sayed N."/>
            <person name="Caler E."/>
            <person name="Inman J."/>
            <person name="Amedeo P."/>
            <person name="Hass B."/>
            <person name="Wortman J."/>
        </authorList>
    </citation>
    <scope>NUCLEOTIDE SEQUENCE [LARGE SCALE GENOMIC DNA]</scope>
    <source>
        <strain evidence="2">ATCC 50983 / TXsc</strain>
    </source>
</reference>
<dbReference type="RefSeq" id="XP_002766041.1">
    <property type="nucleotide sequence ID" value="XM_002765995.1"/>
</dbReference>
<dbReference type="OMA" id="AACTLNM"/>
<protein>
    <submittedName>
        <fullName evidence="1">Uncharacterized protein</fullName>
    </submittedName>
</protein>
<dbReference type="GeneID" id="9062769"/>
<keyword evidence="2" id="KW-1185">Reference proteome</keyword>
<dbReference type="EMBL" id="GG686286">
    <property type="protein sequence ID" value="EEQ98758.1"/>
    <property type="molecule type" value="Genomic_DNA"/>
</dbReference>
<organism evidence="2">
    <name type="scientific">Perkinsus marinus (strain ATCC 50983 / TXsc)</name>
    <dbReference type="NCBI Taxonomy" id="423536"/>
    <lineage>
        <taxon>Eukaryota</taxon>
        <taxon>Sar</taxon>
        <taxon>Alveolata</taxon>
        <taxon>Perkinsozoa</taxon>
        <taxon>Perkinsea</taxon>
        <taxon>Perkinsida</taxon>
        <taxon>Perkinsidae</taxon>
        <taxon>Perkinsus</taxon>
    </lineage>
</organism>
<proteinExistence type="predicted"/>
<dbReference type="InParanoid" id="C5LWY0"/>
<evidence type="ECO:0000313" key="1">
    <source>
        <dbReference type="EMBL" id="EEQ98758.1"/>
    </source>
</evidence>
<gene>
    <name evidence="1" type="ORF">Pmar_PMAR027242</name>
</gene>
<dbReference type="OrthoDB" id="420547at2759"/>